<reference evidence="2" key="1">
    <citation type="journal article" date="2015" name="BMC Genomics">
        <title>Genome mining reveals unlocked bioactive potential of marine Gram-negative bacteria.</title>
        <authorList>
            <person name="Machado H."/>
            <person name="Sonnenschein E.C."/>
            <person name="Melchiorsen J."/>
            <person name="Gram L."/>
        </authorList>
    </citation>
    <scope>NUCLEOTIDE SEQUENCE</scope>
    <source>
        <strain evidence="2">S2052</strain>
    </source>
</reference>
<dbReference type="EMBL" id="JXXR01000029">
    <property type="protein sequence ID" value="KJY67086.1"/>
    <property type="molecule type" value="Genomic_DNA"/>
</dbReference>
<dbReference type="RefSeq" id="WP_045987408.1">
    <property type="nucleotide sequence ID" value="NZ_CP063052.1"/>
</dbReference>
<protein>
    <submittedName>
        <fullName evidence="2">Uncharacterized protein</fullName>
    </submittedName>
</protein>
<comment type="caution">
    <text evidence="2">The sequence shown here is derived from an EMBL/GenBank/DDBJ whole genome shotgun (WGS) entry which is preliminary data.</text>
</comment>
<evidence type="ECO:0000256" key="1">
    <source>
        <dbReference type="SAM" id="MobiDB-lite"/>
    </source>
</evidence>
<feature type="compositionally biased region" description="Basic and acidic residues" evidence="1">
    <location>
        <begin position="103"/>
        <end position="121"/>
    </location>
</feature>
<sequence length="283" mass="31745">MRSDQMYYAAFSAALMAGAEPGLAQRLAYQLAYLAISSPVQEEPPACESSSDLPEWSQHSQAGKPMSIRPINPLSHVDWLNGGALNERGSRLGQHGISGHYHYSHEPREVNRPPKQPTPEEKYAGKINRAILLAMTNADSLATSKFVAALYQYMTIAKPKGADVQHDYWLLMHTIRCFLFGTTFQWQSGYAKSTDSRQQSKPMYPVIKALWSCFEGGIEEPELSDILSEQLSYFSPTQQVQCLSLGTAFRPELLNDYNLANHASQSRVYLHELDDAQLWLENA</sequence>
<gene>
    <name evidence="2" type="ORF">TW71_23200</name>
</gene>
<evidence type="ECO:0000313" key="2">
    <source>
        <dbReference type="EMBL" id="KJY67086.1"/>
    </source>
</evidence>
<name>A0A837FXF3_9VIBR</name>
<proteinExistence type="predicted"/>
<feature type="region of interest" description="Disordered" evidence="1">
    <location>
        <begin position="43"/>
        <end position="67"/>
    </location>
</feature>
<accession>A0A837FXF3</accession>
<feature type="compositionally biased region" description="Polar residues" evidence="1">
    <location>
        <begin position="48"/>
        <end position="61"/>
    </location>
</feature>
<feature type="region of interest" description="Disordered" evidence="1">
    <location>
        <begin position="96"/>
        <end position="121"/>
    </location>
</feature>
<dbReference type="AlphaFoldDB" id="A0A837FXF3"/>
<organism evidence="2">
    <name type="scientific">Vibrio coralliilyticus</name>
    <dbReference type="NCBI Taxonomy" id="190893"/>
    <lineage>
        <taxon>Bacteria</taxon>
        <taxon>Pseudomonadati</taxon>
        <taxon>Pseudomonadota</taxon>
        <taxon>Gammaproteobacteria</taxon>
        <taxon>Vibrionales</taxon>
        <taxon>Vibrionaceae</taxon>
        <taxon>Vibrio</taxon>
    </lineage>
</organism>